<reference evidence="2 3" key="1">
    <citation type="submission" date="2016-08" db="EMBL/GenBank/DDBJ databases">
        <title>A Parts List for Fungal Cellulosomes Revealed by Comparative Genomics.</title>
        <authorList>
            <consortium name="DOE Joint Genome Institute"/>
            <person name="Haitjema C.H."/>
            <person name="Gilmore S.P."/>
            <person name="Henske J.K."/>
            <person name="Solomon K.V."/>
            <person name="De Groot R."/>
            <person name="Kuo A."/>
            <person name="Mondo S.J."/>
            <person name="Salamov A.A."/>
            <person name="Labutti K."/>
            <person name="Zhao Z."/>
            <person name="Chiniquy J."/>
            <person name="Barry K."/>
            <person name="Brewer H.M."/>
            <person name="Purvine S.O."/>
            <person name="Wright A.T."/>
            <person name="Boxma B."/>
            <person name="Van Alen T."/>
            <person name="Hackstein J.H."/>
            <person name="Baker S.E."/>
            <person name="Grigoriev I.V."/>
            <person name="O'Malley M.A."/>
        </authorList>
    </citation>
    <scope>NUCLEOTIDE SEQUENCE [LARGE SCALE GENOMIC DNA]</scope>
    <source>
        <strain evidence="2 3">G1</strain>
    </source>
</reference>
<sequence length="614" mass="72753">MTNEIKEFNKLIDKNIKNEDENNANSLLENKLLLKKNKSYFITINKIYKLFKDINNYNKSRNIYIALGILIYISGFFYKKSLEGGDLNFYTKNTLIIFSRYLSISFSCYNINLWLTAYLDISMKKEIFIYSFHIFYLIGLYIYDHGELLENHGLYNFMLFYEENLCKIERPLPWFDLLPRGIKNFWTGSQSCSRKEHFEAFFDSYQNNKLVVNGCSENKITYMILPETFNLKYIEKDRWNLREVVVNKMNSKIYNYTEPIDLKNIEAVYVTCGNQSKLVTRIAGRRINPKLDKQPIEKLNVLMIFIDALSRRQFFRNLPKTAKKLEIIHKSGISHLNQFFRYGIVGKHTEANSLGLFVGLQMSNKRKGIPIWEEYRNRGYVVGIVDDQCQSWDVVYNYRTAISVDHELISPFCLPEYHETYKNPYSNFKGPWSIRRRCITGQYVHNYALNYTKEFINLYDGTNPWFFRSSYMEAHENTSEVLSLMDDDLLNFFESLSEETLNRTAIIIVSDHGLHMGINYLFTNQGHIEHKLPFLSTLIPERFLDKYPELRKNLDENEQKLISAFDIYTTLRDILDFNLLLEPKKKLHIGIDISKITKNNREKKINNKKKKKKK</sequence>
<proteinExistence type="predicted"/>
<feature type="transmembrane region" description="Helical" evidence="1">
    <location>
        <begin position="98"/>
        <end position="115"/>
    </location>
</feature>
<dbReference type="AlphaFoldDB" id="A0A1Y2AED7"/>
<evidence type="ECO:0000256" key="1">
    <source>
        <dbReference type="SAM" id="Phobius"/>
    </source>
</evidence>
<dbReference type="Pfam" id="PF02995">
    <property type="entry name" value="DUF229"/>
    <property type="match status" value="1"/>
</dbReference>
<dbReference type="Gene3D" id="3.40.720.10">
    <property type="entry name" value="Alkaline Phosphatase, subunit A"/>
    <property type="match status" value="1"/>
</dbReference>
<keyword evidence="1" id="KW-0472">Membrane</keyword>
<keyword evidence="1" id="KW-0812">Transmembrane</keyword>
<accession>A0A1Y2AED7</accession>
<dbReference type="EMBL" id="MCOG01000284">
    <property type="protein sequence ID" value="ORY20627.1"/>
    <property type="molecule type" value="Genomic_DNA"/>
</dbReference>
<dbReference type="GO" id="GO:0005615">
    <property type="term" value="C:extracellular space"/>
    <property type="evidence" value="ECO:0007669"/>
    <property type="project" value="TreeGrafter"/>
</dbReference>
<evidence type="ECO:0000313" key="2">
    <source>
        <dbReference type="EMBL" id="ORY20627.1"/>
    </source>
</evidence>
<dbReference type="STRING" id="1754190.A0A1Y2AED7"/>
<feature type="transmembrane region" description="Helical" evidence="1">
    <location>
        <begin position="127"/>
        <end position="143"/>
    </location>
</feature>
<comment type="caution">
    <text evidence="2">The sequence shown here is derived from an EMBL/GenBank/DDBJ whole genome shotgun (WGS) entry which is preliminary data.</text>
</comment>
<protein>
    <submittedName>
        <fullName evidence="2">DUF229-domain-containing protein</fullName>
    </submittedName>
</protein>
<dbReference type="InterPro" id="IPR017850">
    <property type="entry name" value="Alkaline_phosphatase_core_sf"/>
</dbReference>
<gene>
    <name evidence="2" type="ORF">LY90DRAFT_516652</name>
</gene>
<dbReference type="PANTHER" id="PTHR10974">
    <property type="entry name" value="FI08016P-RELATED"/>
    <property type="match status" value="1"/>
</dbReference>
<dbReference type="InterPro" id="IPR004245">
    <property type="entry name" value="DUF229"/>
</dbReference>
<evidence type="ECO:0000313" key="3">
    <source>
        <dbReference type="Proteomes" id="UP000193920"/>
    </source>
</evidence>
<organism evidence="2 3">
    <name type="scientific">Neocallimastix californiae</name>
    <dbReference type="NCBI Taxonomy" id="1754190"/>
    <lineage>
        <taxon>Eukaryota</taxon>
        <taxon>Fungi</taxon>
        <taxon>Fungi incertae sedis</taxon>
        <taxon>Chytridiomycota</taxon>
        <taxon>Chytridiomycota incertae sedis</taxon>
        <taxon>Neocallimastigomycetes</taxon>
        <taxon>Neocallimastigales</taxon>
        <taxon>Neocallimastigaceae</taxon>
        <taxon>Neocallimastix</taxon>
    </lineage>
</organism>
<name>A0A1Y2AED7_9FUNG</name>
<feature type="transmembrane region" description="Helical" evidence="1">
    <location>
        <begin position="62"/>
        <end position="78"/>
    </location>
</feature>
<keyword evidence="1" id="KW-1133">Transmembrane helix</keyword>
<keyword evidence="3" id="KW-1185">Reference proteome</keyword>
<dbReference type="OrthoDB" id="413313at2759"/>
<dbReference type="SUPFAM" id="SSF53649">
    <property type="entry name" value="Alkaline phosphatase-like"/>
    <property type="match status" value="1"/>
</dbReference>
<dbReference type="PANTHER" id="PTHR10974:SF1">
    <property type="entry name" value="FI08016P-RELATED"/>
    <property type="match status" value="1"/>
</dbReference>
<dbReference type="Proteomes" id="UP000193920">
    <property type="component" value="Unassembled WGS sequence"/>
</dbReference>